<dbReference type="EC" id="3.1.3.71" evidence="3"/>
<dbReference type="RefSeq" id="WP_406699690.1">
    <property type="nucleotide sequence ID" value="NZ_CP155447.1"/>
</dbReference>
<dbReference type="AlphaFoldDB" id="A0AAU7CPJ3"/>
<reference evidence="8" key="1">
    <citation type="submission" date="2024-05" db="EMBL/GenBank/DDBJ databases">
        <title>Planctomycetes of the genus Singulisphaera possess chitinolytic capabilities.</title>
        <authorList>
            <person name="Ivanova A."/>
        </authorList>
    </citation>
    <scope>NUCLEOTIDE SEQUENCE</scope>
    <source>
        <strain evidence="8">Ch08T</strain>
    </source>
</reference>
<evidence type="ECO:0000256" key="7">
    <source>
        <dbReference type="ARBA" id="ARBA00033711"/>
    </source>
</evidence>
<dbReference type="Pfam" id="PF04029">
    <property type="entry name" value="2-ph_phosp"/>
    <property type="match status" value="1"/>
</dbReference>
<evidence type="ECO:0000313" key="8">
    <source>
        <dbReference type="EMBL" id="XBH06842.1"/>
    </source>
</evidence>
<dbReference type="InterPro" id="IPR036702">
    <property type="entry name" value="ComB-like_sf"/>
</dbReference>
<dbReference type="InterPro" id="IPR005238">
    <property type="entry name" value="ComB-like"/>
</dbReference>
<keyword evidence="5" id="KW-0378">Hydrolase</keyword>
<gene>
    <name evidence="8" type="ORF">V5E97_12605</name>
</gene>
<protein>
    <recommendedName>
        <fullName evidence="4">Probable 2-phosphosulfolactate phosphatase</fullName>
        <ecNumber evidence="3">3.1.3.71</ecNumber>
    </recommendedName>
</protein>
<dbReference type="GO" id="GO:0050545">
    <property type="term" value="F:sulfopyruvate decarboxylase activity"/>
    <property type="evidence" value="ECO:0007669"/>
    <property type="project" value="TreeGrafter"/>
</dbReference>
<evidence type="ECO:0000256" key="6">
    <source>
        <dbReference type="ARBA" id="ARBA00022842"/>
    </source>
</evidence>
<dbReference type="EMBL" id="CP155447">
    <property type="protein sequence ID" value="XBH06842.1"/>
    <property type="molecule type" value="Genomic_DNA"/>
</dbReference>
<dbReference type="GO" id="GO:0050532">
    <property type="term" value="F:2-phosphosulfolactate phosphatase activity"/>
    <property type="evidence" value="ECO:0007669"/>
    <property type="project" value="UniProtKB-EC"/>
</dbReference>
<dbReference type="PANTHER" id="PTHR37311:SF1">
    <property type="entry name" value="2-PHOSPHOSULFOLACTATE PHOSPHATASE-RELATED"/>
    <property type="match status" value="1"/>
</dbReference>
<comment type="cofactor">
    <cofactor evidence="1">
        <name>Mg(2+)</name>
        <dbReference type="ChEBI" id="CHEBI:18420"/>
    </cofactor>
</comment>
<comment type="similarity">
    <text evidence="2">Belongs to the ComB family.</text>
</comment>
<evidence type="ECO:0000256" key="5">
    <source>
        <dbReference type="ARBA" id="ARBA00022801"/>
    </source>
</evidence>
<dbReference type="SUPFAM" id="SSF142823">
    <property type="entry name" value="ComB-like"/>
    <property type="match status" value="1"/>
</dbReference>
<sequence>MPETEQPEVFVHFLPSLIPPGALRGGVAVVVDVLRATTAMVHALAAGCAAVIPCGEIDEARRKADGFPTGSVLLAGEREGLPIEGFDLGNSPKSFTPEICRGKTLVMTTTNGTRAILASREAERVLIGSFPNFAATVQALHLESRDVHVVCSGTDGCISFEDSLLAGAFAQHLKDMGSGLRNDEAEIAAGAWSKIHNSLWFKSGESDVESSPLVRYLSRGRGGRRVLELGLAADIDDAANLNRSGYQVTAELLRDPLRIVATHPGS</sequence>
<proteinExistence type="inferred from homology"/>
<organism evidence="8">
    <name type="scientific">Singulisphaera sp. Ch08</name>
    <dbReference type="NCBI Taxonomy" id="3120278"/>
    <lineage>
        <taxon>Bacteria</taxon>
        <taxon>Pseudomonadati</taxon>
        <taxon>Planctomycetota</taxon>
        <taxon>Planctomycetia</taxon>
        <taxon>Isosphaerales</taxon>
        <taxon>Isosphaeraceae</taxon>
        <taxon>Singulisphaera</taxon>
    </lineage>
</organism>
<name>A0AAU7CPJ3_9BACT</name>
<keyword evidence="6" id="KW-0460">Magnesium</keyword>
<evidence type="ECO:0000256" key="2">
    <source>
        <dbReference type="ARBA" id="ARBA00009997"/>
    </source>
</evidence>
<dbReference type="GO" id="GO:0000287">
    <property type="term" value="F:magnesium ion binding"/>
    <property type="evidence" value="ECO:0007669"/>
    <property type="project" value="InterPro"/>
</dbReference>
<accession>A0AAU7CPJ3</accession>
<comment type="catalytic activity">
    <reaction evidence="7">
        <text>(2R)-O-phospho-3-sulfolactate + H2O = (2R)-3-sulfolactate + phosphate</text>
        <dbReference type="Rhea" id="RHEA:23416"/>
        <dbReference type="ChEBI" id="CHEBI:15377"/>
        <dbReference type="ChEBI" id="CHEBI:15597"/>
        <dbReference type="ChEBI" id="CHEBI:43474"/>
        <dbReference type="ChEBI" id="CHEBI:58738"/>
        <dbReference type="EC" id="3.1.3.71"/>
    </reaction>
</comment>
<dbReference type="PANTHER" id="PTHR37311">
    <property type="entry name" value="2-PHOSPHOSULFOLACTATE PHOSPHATASE-RELATED"/>
    <property type="match status" value="1"/>
</dbReference>
<evidence type="ECO:0000256" key="3">
    <source>
        <dbReference type="ARBA" id="ARBA00012953"/>
    </source>
</evidence>
<evidence type="ECO:0000256" key="1">
    <source>
        <dbReference type="ARBA" id="ARBA00001946"/>
    </source>
</evidence>
<dbReference type="Gene3D" id="3.90.1560.10">
    <property type="entry name" value="ComB-like"/>
    <property type="match status" value="1"/>
</dbReference>
<evidence type="ECO:0000256" key="4">
    <source>
        <dbReference type="ARBA" id="ARBA00021948"/>
    </source>
</evidence>